<keyword evidence="6 8" id="KW-0472">Membrane</keyword>
<name>A0A3M0GR31_9FLAO</name>
<keyword evidence="3 8" id="KW-1134">Transmembrane beta strand</keyword>
<protein>
    <submittedName>
        <fullName evidence="13">TonB-dependent receptor</fullName>
    </submittedName>
</protein>
<evidence type="ECO:0000256" key="10">
    <source>
        <dbReference type="SAM" id="SignalP"/>
    </source>
</evidence>
<dbReference type="InterPro" id="IPR037066">
    <property type="entry name" value="Plug_dom_sf"/>
</dbReference>
<dbReference type="NCBIfam" id="TIGR04056">
    <property type="entry name" value="OMP_RagA_SusC"/>
    <property type="match status" value="1"/>
</dbReference>
<evidence type="ECO:0000313" key="13">
    <source>
        <dbReference type="EMBL" id="RMB64163.1"/>
    </source>
</evidence>
<evidence type="ECO:0000256" key="5">
    <source>
        <dbReference type="ARBA" id="ARBA00023077"/>
    </source>
</evidence>
<dbReference type="Pfam" id="PF00593">
    <property type="entry name" value="TonB_dep_Rec_b-barrel"/>
    <property type="match status" value="1"/>
</dbReference>
<dbReference type="InterPro" id="IPR023997">
    <property type="entry name" value="TonB-dep_OMP_SusC/RagA_CS"/>
</dbReference>
<feature type="signal peptide" evidence="10">
    <location>
        <begin position="1"/>
        <end position="18"/>
    </location>
</feature>
<dbReference type="EMBL" id="REFV01000001">
    <property type="protein sequence ID" value="RMB64163.1"/>
    <property type="molecule type" value="Genomic_DNA"/>
</dbReference>
<dbReference type="Gene3D" id="2.60.40.1120">
    <property type="entry name" value="Carboxypeptidase-like, regulatory domain"/>
    <property type="match status" value="1"/>
</dbReference>
<evidence type="ECO:0000256" key="1">
    <source>
        <dbReference type="ARBA" id="ARBA00004571"/>
    </source>
</evidence>
<dbReference type="InterPro" id="IPR023996">
    <property type="entry name" value="TonB-dep_OMP_SusC/RagA"/>
</dbReference>
<feature type="domain" description="TonB-dependent receptor-like beta-barrel" evidence="11">
    <location>
        <begin position="412"/>
        <end position="812"/>
    </location>
</feature>
<accession>A0A3M0GR31</accession>
<dbReference type="Pfam" id="PF07715">
    <property type="entry name" value="Plug"/>
    <property type="match status" value="1"/>
</dbReference>
<dbReference type="InterPro" id="IPR000531">
    <property type="entry name" value="Beta-barrel_TonB"/>
</dbReference>
<dbReference type="InterPro" id="IPR012910">
    <property type="entry name" value="Plug_dom"/>
</dbReference>
<evidence type="ECO:0000313" key="14">
    <source>
        <dbReference type="Proteomes" id="UP000281985"/>
    </source>
</evidence>
<evidence type="ECO:0000256" key="6">
    <source>
        <dbReference type="ARBA" id="ARBA00023136"/>
    </source>
</evidence>
<evidence type="ECO:0000256" key="4">
    <source>
        <dbReference type="ARBA" id="ARBA00022692"/>
    </source>
</evidence>
<dbReference type="PROSITE" id="PS52016">
    <property type="entry name" value="TONB_DEPENDENT_REC_3"/>
    <property type="match status" value="1"/>
</dbReference>
<dbReference type="NCBIfam" id="TIGR04057">
    <property type="entry name" value="SusC_RagA_signa"/>
    <property type="match status" value="1"/>
</dbReference>
<comment type="similarity">
    <text evidence="8 9">Belongs to the TonB-dependent receptor family.</text>
</comment>
<dbReference type="Gene3D" id="2.170.130.10">
    <property type="entry name" value="TonB-dependent receptor, plug domain"/>
    <property type="match status" value="1"/>
</dbReference>
<organism evidence="13 14">
    <name type="scientific">Dokdonia sinensis</name>
    <dbReference type="NCBI Taxonomy" id="2479847"/>
    <lineage>
        <taxon>Bacteria</taxon>
        <taxon>Pseudomonadati</taxon>
        <taxon>Bacteroidota</taxon>
        <taxon>Flavobacteriia</taxon>
        <taxon>Flavobacteriales</taxon>
        <taxon>Flavobacteriaceae</taxon>
        <taxon>Dokdonia</taxon>
    </lineage>
</organism>
<dbReference type="InterPro" id="IPR039426">
    <property type="entry name" value="TonB-dep_rcpt-like"/>
</dbReference>
<feature type="domain" description="TonB-dependent receptor plug" evidence="12">
    <location>
        <begin position="112"/>
        <end position="239"/>
    </location>
</feature>
<feature type="chain" id="PRO_5018133593" evidence="10">
    <location>
        <begin position="19"/>
        <end position="1056"/>
    </location>
</feature>
<keyword evidence="10" id="KW-0732">Signal</keyword>
<keyword evidence="14" id="KW-1185">Reference proteome</keyword>
<evidence type="ECO:0000256" key="2">
    <source>
        <dbReference type="ARBA" id="ARBA00022448"/>
    </source>
</evidence>
<keyword evidence="2 8" id="KW-0813">Transport</keyword>
<evidence type="ECO:0000256" key="3">
    <source>
        <dbReference type="ARBA" id="ARBA00022452"/>
    </source>
</evidence>
<keyword evidence="13" id="KW-0675">Receptor</keyword>
<dbReference type="RefSeq" id="WP_121915959.1">
    <property type="nucleotide sequence ID" value="NZ_REFV01000001.1"/>
</dbReference>
<dbReference type="SUPFAM" id="SSF49464">
    <property type="entry name" value="Carboxypeptidase regulatory domain-like"/>
    <property type="match status" value="1"/>
</dbReference>
<keyword evidence="5 9" id="KW-0798">TonB box</keyword>
<dbReference type="Pfam" id="PF13715">
    <property type="entry name" value="CarbopepD_reg_2"/>
    <property type="match status" value="1"/>
</dbReference>
<dbReference type="SUPFAM" id="SSF56935">
    <property type="entry name" value="Porins"/>
    <property type="match status" value="1"/>
</dbReference>
<gene>
    <name evidence="13" type="ORF">EAX61_01940</name>
</gene>
<dbReference type="AlphaFoldDB" id="A0A3M0GR31"/>
<dbReference type="InterPro" id="IPR036942">
    <property type="entry name" value="Beta-barrel_TonB_sf"/>
</dbReference>
<reference evidence="13 14" key="1">
    <citation type="submission" date="2018-10" db="EMBL/GenBank/DDBJ databases">
        <title>Dokdonia luteus sp. nov., isolated from sea water.</title>
        <authorList>
            <person name="Zhou L.Y."/>
            <person name="Du Z.J."/>
        </authorList>
    </citation>
    <scope>NUCLEOTIDE SEQUENCE [LARGE SCALE GENOMIC DNA]</scope>
    <source>
        <strain evidence="13 14">SH27</strain>
    </source>
</reference>
<evidence type="ECO:0000256" key="9">
    <source>
        <dbReference type="RuleBase" id="RU003357"/>
    </source>
</evidence>
<comment type="subcellular location">
    <subcellularLocation>
        <location evidence="1 8">Cell outer membrane</location>
        <topology evidence="1 8">Multi-pass membrane protein</topology>
    </subcellularLocation>
</comment>
<dbReference type="Proteomes" id="UP000281985">
    <property type="component" value="Unassembled WGS sequence"/>
</dbReference>
<dbReference type="InterPro" id="IPR008969">
    <property type="entry name" value="CarboxyPept-like_regulatory"/>
</dbReference>
<dbReference type="GO" id="GO:0009279">
    <property type="term" value="C:cell outer membrane"/>
    <property type="evidence" value="ECO:0007669"/>
    <property type="project" value="UniProtKB-SubCell"/>
</dbReference>
<keyword evidence="4 8" id="KW-0812">Transmembrane</keyword>
<evidence type="ECO:0000259" key="11">
    <source>
        <dbReference type="Pfam" id="PF00593"/>
    </source>
</evidence>
<comment type="caution">
    <text evidence="13">The sequence shown here is derived from an EMBL/GenBank/DDBJ whole genome shotgun (WGS) entry which is preliminary data.</text>
</comment>
<evidence type="ECO:0000259" key="12">
    <source>
        <dbReference type="Pfam" id="PF07715"/>
    </source>
</evidence>
<sequence>MKKIFSTLLLLLPVIAFAQQTVTGTITDENDTPLLGASVLENGTTNGVVTDFDGNFTINVGRMPAYLTVSYLGYTSIEVKVESTTTPVSIVLEENAEQLAQVVVIGYGEVNRRDVTGAITTIDPKRDNVAVNPNIEGILQGRAAGVQITNNGTEPGAPSSVSIRGINSLTGNTQPLYVIDGVIVDSATEDTFDPLSGGSSYLAPQGGITGINPQDIESIQVLKDASATAIYGSRGANGVIIITTKRGKAGETKYSFSSTVQIGRLTNNIDVLDTAGYVQYQNEVRANQDFDPKFFVYPDGTYAEFQMDEAFMLANSETIPRLTPVDWSDDTYRTAITTNNRISIYGGGEKNKFYFAGGHLKNEGIVPRAFAKRTDFTMNLDNTLSRKLELTTKIGASYLENSASKGTDNLGGTNNNLVRQIISGAPFENFDENNDGLDFTEVIDGPQAWIEDYDDLSNELRLLGALTLDYKISEVFKYRARIGTDFRNKERSIWYGTNIFRGRQANGEAGISTLERFRYNIDNTLMFKKKFNKNHKLDGTVGTTWDQSTIKRTANQASDFPNQDLRADGISFGQVQQVPFFDKQQESIVSFLGRLNYTLYNKYLFTATYRADGSSKFARGERFGHFPAVAFAWKLNKEKFLRKSESLSDLKVRVGWGLTGNQSIPNYRTLTPYGPTQTPYSDDENNPLTAIIPTNLANPDLTWETTSQYNAGIDFGFLNDRFTGTIDVYHKEITDLLLNVEIGPSTGFENYFANQGDLTNKGIEFAINADIIDNDNFTWNVFGNLSVNRNEIGNLGIPPATFGNATYSAFLGRQVSGGNFFKTPANIFIEGEAPALFYGFATDGIISSEEELANAPSFRGNPAQLGDVAIIDQNGDGDITDSDLTIIGDPNPDFTYGFGSQASYKGVSLSFFFNGVEGNDIANGNLLREGYADNNGNNIRTEAYENAYRADNPNGTFPRVGYDLADETGFTDRIVEDGSFLRLSNITLGYQLPLGDNSPLDSAYFSVSGQNLWLITDYSGFDPEVNSFSFDPGRVGIDWNSFPNTKRFSFALNLTF</sequence>
<evidence type="ECO:0000256" key="7">
    <source>
        <dbReference type="ARBA" id="ARBA00023237"/>
    </source>
</evidence>
<evidence type="ECO:0000256" key="8">
    <source>
        <dbReference type="PROSITE-ProRule" id="PRU01360"/>
    </source>
</evidence>
<keyword evidence="7 8" id="KW-0998">Cell outer membrane</keyword>
<dbReference type="OrthoDB" id="9768177at2"/>
<proteinExistence type="inferred from homology"/>
<dbReference type="Gene3D" id="2.40.170.20">
    <property type="entry name" value="TonB-dependent receptor, beta-barrel domain"/>
    <property type="match status" value="1"/>
</dbReference>